<dbReference type="InterPro" id="IPR003764">
    <property type="entry name" value="GlcNAc_6-P_deAcase"/>
</dbReference>
<dbReference type="InterPro" id="IPR011059">
    <property type="entry name" value="Metal-dep_hydrolase_composite"/>
</dbReference>
<dbReference type="InterPro" id="IPR032466">
    <property type="entry name" value="Metal_Hydrolase"/>
</dbReference>
<evidence type="ECO:0000256" key="3">
    <source>
        <dbReference type="ARBA" id="ARBA00022801"/>
    </source>
</evidence>
<dbReference type="InterPro" id="IPR006680">
    <property type="entry name" value="Amidohydro-rel"/>
</dbReference>
<organism evidence="7 8">
    <name type="scientific">Chitinophaga caseinilytica</name>
    <dbReference type="NCBI Taxonomy" id="2267521"/>
    <lineage>
        <taxon>Bacteria</taxon>
        <taxon>Pseudomonadati</taxon>
        <taxon>Bacteroidota</taxon>
        <taxon>Chitinophagia</taxon>
        <taxon>Chitinophagales</taxon>
        <taxon>Chitinophagaceae</taxon>
        <taxon>Chitinophaga</taxon>
    </lineage>
</organism>
<dbReference type="EMBL" id="CP150096">
    <property type="protein sequence ID" value="WZN44703.1"/>
    <property type="molecule type" value="Genomic_DNA"/>
</dbReference>
<gene>
    <name evidence="7" type="primary">nagA</name>
    <name evidence="7" type="ORF">WJU22_17550</name>
</gene>
<dbReference type="Pfam" id="PF01979">
    <property type="entry name" value="Amidohydro_1"/>
    <property type="match status" value="1"/>
</dbReference>
<dbReference type="Proteomes" id="UP001449657">
    <property type="component" value="Chromosome"/>
</dbReference>
<dbReference type="PIRSF" id="PIRSF038994">
    <property type="entry name" value="NagA"/>
    <property type="match status" value="1"/>
</dbReference>
<dbReference type="GO" id="GO:0008448">
    <property type="term" value="F:N-acetylglucosamine-6-phosphate deacetylase activity"/>
    <property type="evidence" value="ECO:0007669"/>
    <property type="project" value="UniProtKB-EC"/>
</dbReference>
<dbReference type="EC" id="3.5.1.25" evidence="7"/>
<feature type="domain" description="Amidohydrolase-related" evidence="6">
    <location>
        <begin position="54"/>
        <end position="391"/>
    </location>
</feature>
<dbReference type="Gene3D" id="2.30.40.10">
    <property type="entry name" value="Urease, subunit C, domain 1"/>
    <property type="match status" value="1"/>
</dbReference>
<keyword evidence="3 5" id="KW-0378">Hydrolase</keyword>
<keyword evidence="4 5" id="KW-0119">Carbohydrate metabolism</keyword>
<evidence type="ECO:0000259" key="6">
    <source>
        <dbReference type="Pfam" id="PF01979"/>
    </source>
</evidence>
<evidence type="ECO:0000313" key="8">
    <source>
        <dbReference type="Proteomes" id="UP001449657"/>
    </source>
</evidence>
<keyword evidence="8" id="KW-1185">Reference proteome</keyword>
<evidence type="ECO:0000256" key="4">
    <source>
        <dbReference type="ARBA" id="ARBA00023277"/>
    </source>
</evidence>
<dbReference type="PANTHER" id="PTHR11113:SF14">
    <property type="entry name" value="N-ACETYLGLUCOSAMINE-6-PHOSPHATE DEACETYLASE"/>
    <property type="match status" value="1"/>
</dbReference>
<dbReference type="SUPFAM" id="SSF51556">
    <property type="entry name" value="Metallo-dependent hydrolases"/>
    <property type="match status" value="1"/>
</dbReference>
<proteinExistence type="inferred from homology"/>
<protein>
    <submittedName>
        <fullName evidence="7">N-acetylglucosamine-6-phosphate deacetylase</fullName>
        <ecNumber evidence="7">3.5.1.25</ecNumber>
    </submittedName>
</protein>
<keyword evidence="2" id="KW-0479">Metal-binding</keyword>
<name>A0ABZ2YZA6_9BACT</name>
<dbReference type="NCBIfam" id="TIGR00221">
    <property type="entry name" value="nagA"/>
    <property type="match status" value="1"/>
</dbReference>
<sequence length="408" mass="44023">MNSRKIKIVNGRIITPYRIINGGTVLTEGNRILAVAEDDIPVSGAVEIDAKGQYISPGFIDIHVHGGGDADFMDGDAASFLKVAETHIQYGTTAMTPTSLSSDTDSLRRTISTYEAAHPLNRKGSEFLGIHLEGPYFAMEQRGAQDPRYIRNPDPAEYASVLADTTSVVRWSAAPELPGALAFGDYLRHRGILPAVAHTDAIYEEMLDAWEHGYSHATHLYSAMSGVTRRNAFRYAGVIESAFLLDDMTVEIIADGVHLPPALLKLVYKFKGPEKTALITDAMRAAGMPPGESILGSRENGLKVIIEDEVAKLPDRTQFAGSVATADRLVRNMVKLADVPMADAVRMMTATPAAIMKVSGSKGSLATGKDADIVLFDEDVRIDTVIRGGEVLHRAANARSVLHLPSQA</sequence>
<dbReference type="Gene3D" id="3.20.20.140">
    <property type="entry name" value="Metal-dependent hydrolases"/>
    <property type="match status" value="1"/>
</dbReference>
<evidence type="ECO:0000256" key="2">
    <source>
        <dbReference type="ARBA" id="ARBA00022723"/>
    </source>
</evidence>
<dbReference type="SUPFAM" id="SSF51338">
    <property type="entry name" value="Composite domain of metallo-dependent hydrolases"/>
    <property type="match status" value="1"/>
</dbReference>
<dbReference type="PANTHER" id="PTHR11113">
    <property type="entry name" value="N-ACETYLGLUCOSAMINE-6-PHOSPHATE DEACETYLASE"/>
    <property type="match status" value="1"/>
</dbReference>
<evidence type="ECO:0000313" key="7">
    <source>
        <dbReference type="EMBL" id="WZN44703.1"/>
    </source>
</evidence>
<comment type="similarity">
    <text evidence="1 5">Belongs to the metallo-dependent hydrolases superfamily. NagA family.</text>
</comment>
<reference evidence="7 8" key="1">
    <citation type="submission" date="2024-03" db="EMBL/GenBank/DDBJ databases">
        <title>Chitinophaga caseinilytica sp. nov., a casein hydrolysing bacterium isolated from forest soil.</title>
        <authorList>
            <person name="Lee D.S."/>
            <person name="Han D.M."/>
            <person name="Baek J.H."/>
            <person name="Choi D.G."/>
            <person name="Jeon J.H."/>
            <person name="Jeon C.O."/>
        </authorList>
    </citation>
    <scope>NUCLEOTIDE SEQUENCE [LARGE SCALE GENOMIC DNA]</scope>
    <source>
        <strain evidence="7 8">KACC 19118</strain>
    </source>
</reference>
<evidence type="ECO:0000256" key="1">
    <source>
        <dbReference type="ARBA" id="ARBA00010716"/>
    </source>
</evidence>
<dbReference type="CDD" id="cd00854">
    <property type="entry name" value="NagA"/>
    <property type="match status" value="1"/>
</dbReference>
<evidence type="ECO:0000256" key="5">
    <source>
        <dbReference type="PIRNR" id="PIRNR038994"/>
    </source>
</evidence>
<accession>A0ABZ2YZA6</accession>
<dbReference type="RefSeq" id="WP_341839471.1">
    <property type="nucleotide sequence ID" value="NZ_CP149792.1"/>
</dbReference>